<reference evidence="1" key="2">
    <citation type="submission" date="2015-06" db="UniProtKB">
        <authorList>
            <consortium name="EnsemblProtists"/>
        </authorList>
    </citation>
    <scope>IDENTIFICATION</scope>
    <source>
        <strain evidence="1">Emoy2</strain>
    </source>
</reference>
<dbReference type="AlphaFoldDB" id="M4C4B8"/>
<protein>
    <submittedName>
        <fullName evidence="1">Uncharacterized protein</fullName>
    </submittedName>
</protein>
<dbReference type="HOGENOM" id="CLU_1312272_0_0_1"/>
<accession>M4C4B8</accession>
<dbReference type="EnsemblProtists" id="HpaT813936">
    <property type="protein sequence ID" value="HpaP813936"/>
    <property type="gene ID" value="HpaG813936"/>
</dbReference>
<dbReference type="InParanoid" id="M4C4B8"/>
<keyword evidence="2" id="KW-1185">Reference proteome</keyword>
<dbReference type="Proteomes" id="UP000011713">
    <property type="component" value="Unassembled WGS sequence"/>
</dbReference>
<evidence type="ECO:0000313" key="2">
    <source>
        <dbReference type="Proteomes" id="UP000011713"/>
    </source>
</evidence>
<dbReference type="VEuPathDB" id="FungiDB:HpaG813936"/>
<proteinExistence type="predicted"/>
<dbReference type="EMBL" id="JH598217">
    <property type="status" value="NOT_ANNOTATED_CDS"/>
    <property type="molecule type" value="Genomic_DNA"/>
</dbReference>
<sequence>MMSRPNVVATVARADEISKPKGEVMLGYVRPKNHPALSELLKHFEDGADVQVSKILANQDPKISGADVQAPKILANQDPKISGKLMMEEGGMARNGASVELTEQELDAQKIQEVKEMEAKVNGWITTKLSPDVVFSRLQVKKRRGRRSHGFEPSRFGPFHRSFNADHETVETLLQVLVKGFSSEYVFARMLSFAKANATIRNSLSQHKPS</sequence>
<name>M4C4B8_HYAAE</name>
<reference evidence="2" key="1">
    <citation type="journal article" date="2010" name="Science">
        <title>Signatures of adaptation to obligate biotrophy in the Hyaloperonospora arabidopsidis genome.</title>
        <authorList>
            <person name="Baxter L."/>
            <person name="Tripathy S."/>
            <person name="Ishaque N."/>
            <person name="Boot N."/>
            <person name="Cabral A."/>
            <person name="Kemen E."/>
            <person name="Thines M."/>
            <person name="Ah-Fong A."/>
            <person name="Anderson R."/>
            <person name="Badejoko W."/>
            <person name="Bittner-Eddy P."/>
            <person name="Boore J.L."/>
            <person name="Chibucos M.C."/>
            <person name="Coates M."/>
            <person name="Dehal P."/>
            <person name="Delehaunty K."/>
            <person name="Dong S."/>
            <person name="Downton P."/>
            <person name="Dumas B."/>
            <person name="Fabro G."/>
            <person name="Fronick C."/>
            <person name="Fuerstenberg S.I."/>
            <person name="Fulton L."/>
            <person name="Gaulin E."/>
            <person name="Govers F."/>
            <person name="Hughes L."/>
            <person name="Humphray S."/>
            <person name="Jiang R.H."/>
            <person name="Judelson H."/>
            <person name="Kamoun S."/>
            <person name="Kyung K."/>
            <person name="Meijer H."/>
            <person name="Minx P."/>
            <person name="Morris P."/>
            <person name="Nelson J."/>
            <person name="Phuntumart V."/>
            <person name="Qutob D."/>
            <person name="Rehmany A."/>
            <person name="Rougon-Cardoso A."/>
            <person name="Ryden P."/>
            <person name="Torto-Alalibo T."/>
            <person name="Studholme D."/>
            <person name="Wang Y."/>
            <person name="Win J."/>
            <person name="Wood J."/>
            <person name="Clifton S.W."/>
            <person name="Rogers J."/>
            <person name="Van den Ackerveken G."/>
            <person name="Jones J.D."/>
            <person name="McDowell J.M."/>
            <person name="Beynon J."/>
            <person name="Tyler B.M."/>
        </authorList>
    </citation>
    <scope>NUCLEOTIDE SEQUENCE [LARGE SCALE GENOMIC DNA]</scope>
    <source>
        <strain evidence="2">Emoy2</strain>
    </source>
</reference>
<organism evidence="1 2">
    <name type="scientific">Hyaloperonospora arabidopsidis (strain Emoy2)</name>
    <name type="common">Downy mildew agent</name>
    <name type="synonym">Peronospora arabidopsidis</name>
    <dbReference type="NCBI Taxonomy" id="559515"/>
    <lineage>
        <taxon>Eukaryota</taxon>
        <taxon>Sar</taxon>
        <taxon>Stramenopiles</taxon>
        <taxon>Oomycota</taxon>
        <taxon>Peronosporomycetes</taxon>
        <taxon>Peronosporales</taxon>
        <taxon>Peronosporaceae</taxon>
        <taxon>Hyaloperonospora</taxon>
    </lineage>
</organism>
<evidence type="ECO:0000313" key="1">
    <source>
        <dbReference type="EnsemblProtists" id="HpaP813936"/>
    </source>
</evidence>